<dbReference type="Proteomes" id="UP000283530">
    <property type="component" value="Unassembled WGS sequence"/>
</dbReference>
<gene>
    <name evidence="1" type="ORF">CKAN_01007100</name>
</gene>
<name>A0A443NS93_9MAGN</name>
<dbReference type="GO" id="GO:0016607">
    <property type="term" value="C:nuclear speck"/>
    <property type="evidence" value="ECO:0007669"/>
    <property type="project" value="TreeGrafter"/>
</dbReference>
<dbReference type="FunFam" id="2.40.50.140:FF:000345">
    <property type="entry name" value="RecQ-mediated genome instability-like protein"/>
    <property type="match status" value="1"/>
</dbReference>
<dbReference type="STRING" id="337451.A0A443NS93"/>
<dbReference type="GO" id="GO:2000042">
    <property type="term" value="P:negative regulation of double-strand break repair via homologous recombination"/>
    <property type="evidence" value="ECO:0007669"/>
    <property type="project" value="TreeGrafter"/>
</dbReference>
<sequence>MDYNLAALKLFCGQLKHARQTPSSSSAMTIGSILFQRAWLQGVLVSGSEEGQFILDDGSDVVELSLSNEFRLHEWKSGMYVMVIGVLVIRVDDPPLIKVHKIVDLSSCPDREAMWHLEVIEAYKLFYLPAFGE</sequence>
<dbReference type="Gene3D" id="2.40.50.140">
    <property type="entry name" value="Nucleic acid-binding proteins"/>
    <property type="match status" value="1"/>
</dbReference>
<dbReference type="PANTHER" id="PTHR33962:SF1">
    <property type="entry name" value="RECQ-MEDIATED GENOME INSTABILITY PROTEIN 2"/>
    <property type="match status" value="1"/>
</dbReference>
<dbReference type="GO" id="GO:0006281">
    <property type="term" value="P:DNA repair"/>
    <property type="evidence" value="ECO:0007669"/>
    <property type="project" value="TreeGrafter"/>
</dbReference>
<comment type="caution">
    <text evidence="1">The sequence shown here is derived from an EMBL/GenBank/DDBJ whole genome shotgun (WGS) entry which is preliminary data.</text>
</comment>
<dbReference type="InterPro" id="IPR032245">
    <property type="entry name" value="RMI2"/>
</dbReference>
<dbReference type="AlphaFoldDB" id="A0A443NS93"/>
<dbReference type="GO" id="GO:0005829">
    <property type="term" value="C:cytosol"/>
    <property type="evidence" value="ECO:0007669"/>
    <property type="project" value="TreeGrafter"/>
</dbReference>
<accession>A0A443NS93</accession>
<evidence type="ECO:0000313" key="2">
    <source>
        <dbReference type="Proteomes" id="UP000283530"/>
    </source>
</evidence>
<reference evidence="1 2" key="1">
    <citation type="journal article" date="2019" name="Nat. Plants">
        <title>Stout camphor tree genome fills gaps in understanding of flowering plant genome evolution.</title>
        <authorList>
            <person name="Chaw S.M."/>
            <person name="Liu Y.C."/>
            <person name="Wu Y.W."/>
            <person name="Wang H.Y."/>
            <person name="Lin C.I."/>
            <person name="Wu C.S."/>
            <person name="Ke H.M."/>
            <person name="Chang L.Y."/>
            <person name="Hsu C.Y."/>
            <person name="Yang H.T."/>
            <person name="Sudianto E."/>
            <person name="Hsu M.H."/>
            <person name="Wu K.P."/>
            <person name="Wang L.N."/>
            <person name="Leebens-Mack J.H."/>
            <person name="Tsai I.J."/>
        </authorList>
    </citation>
    <scope>NUCLEOTIDE SEQUENCE [LARGE SCALE GENOMIC DNA]</scope>
    <source>
        <strain evidence="2">cv. Chaw 1501</strain>
        <tissue evidence="1">Young leaves</tissue>
    </source>
</reference>
<protein>
    <submittedName>
        <fullName evidence="1">OB-fold nucleic acid binding domain-containing protein</fullName>
    </submittedName>
</protein>
<dbReference type="GO" id="GO:0033045">
    <property type="term" value="P:regulation of sister chromatid segregation"/>
    <property type="evidence" value="ECO:0007669"/>
    <property type="project" value="TreeGrafter"/>
</dbReference>
<dbReference type="EMBL" id="QPKB01000003">
    <property type="protein sequence ID" value="RWR81389.1"/>
    <property type="molecule type" value="Genomic_DNA"/>
</dbReference>
<keyword evidence="2" id="KW-1185">Reference proteome</keyword>
<organism evidence="1 2">
    <name type="scientific">Cinnamomum micranthum f. kanehirae</name>
    <dbReference type="NCBI Taxonomy" id="337451"/>
    <lineage>
        <taxon>Eukaryota</taxon>
        <taxon>Viridiplantae</taxon>
        <taxon>Streptophyta</taxon>
        <taxon>Embryophyta</taxon>
        <taxon>Tracheophyta</taxon>
        <taxon>Spermatophyta</taxon>
        <taxon>Magnoliopsida</taxon>
        <taxon>Magnoliidae</taxon>
        <taxon>Laurales</taxon>
        <taxon>Lauraceae</taxon>
        <taxon>Cinnamomum</taxon>
    </lineage>
</organism>
<dbReference type="OrthoDB" id="59690at2759"/>
<dbReference type="PANTHER" id="PTHR33962">
    <property type="entry name" value="RECQ-MEDIATED GENOME INSTABILITY PROTEIN 2 RMI2"/>
    <property type="match status" value="1"/>
</dbReference>
<evidence type="ECO:0000313" key="1">
    <source>
        <dbReference type="EMBL" id="RWR81389.1"/>
    </source>
</evidence>
<dbReference type="InterPro" id="IPR012340">
    <property type="entry name" value="NA-bd_OB-fold"/>
</dbReference>
<proteinExistence type="predicted"/>
<dbReference type="Pfam" id="PF16100">
    <property type="entry name" value="RMI2"/>
    <property type="match status" value="1"/>
</dbReference>
<dbReference type="GO" id="GO:0043007">
    <property type="term" value="P:maintenance of rDNA"/>
    <property type="evidence" value="ECO:0007669"/>
    <property type="project" value="TreeGrafter"/>
</dbReference>